<evidence type="ECO:0000313" key="11">
    <source>
        <dbReference type="Proteomes" id="UP000460715"/>
    </source>
</evidence>
<keyword evidence="10" id="KW-0255">Endonuclease</keyword>
<keyword evidence="4 8" id="KW-0479">Metal-binding</keyword>
<keyword evidence="5 8" id="KW-0378">Hydrolase</keyword>
<evidence type="ECO:0000256" key="6">
    <source>
        <dbReference type="ARBA" id="ARBA00022842"/>
    </source>
</evidence>
<feature type="binding site" evidence="8">
    <location>
        <position position="7"/>
    </location>
    <ligand>
        <name>Mg(2+)</name>
        <dbReference type="ChEBI" id="CHEBI:18420"/>
    </ligand>
</feature>
<sequence length="146" mass="16263">MLRNMLDTNLCIRLLRDRPQGLRSRFNAEAETLCITTITLTELLHGAARSARPAENRRQVEGFARRLAVLPFDDEAAAHAADIYADLGRRGLLIGPYDILIAGHARSRGLVVITGNLGEFRRVEGLRSEDWLATHQAPPPQAFPLR</sequence>
<dbReference type="GO" id="GO:0000287">
    <property type="term" value="F:magnesium ion binding"/>
    <property type="evidence" value="ECO:0007669"/>
    <property type="project" value="UniProtKB-UniRule"/>
</dbReference>
<dbReference type="EMBL" id="SNVJ01000019">
    <property type="protein sequence ID" value="MXP65268.1"/>
    <property type="molecule type" value="Genomic_DNA"/>
</dbReference>
<dbReference type="HAMAP" id="MF_00265">
    <property type="entry name" value="VapC_Nob1"/>
    <property type="match status" value="1"/>
</dbReference>
<dbReference type="PANTHER" id="PTHR33653">
    <property type="entry name" value="RIBONUCLEASE VAPC2"/>
    <property type="match status" value="1"/>
</dbReference>
<name>A0A845BEN5_9PROT</name>
<dbReference type="InterPro" id="IPR029060">
    <property type="entry name" value="PIN-like_dom_sf"/>
</dbReference>
<comment type="function">
    <text evidence="8">Toxic component of a toxin-antitoxin (TA) system. An RNase.</text>
</comment>
<evidence type="ECO:0000256" key="1">
    <source>
        <dbReference type="ARBA" id="ARBA00001946"/>
    </source>
</evidence>
<comment type="cofactor">
    <cofactor evidence="1 8">
        <name>Mg(2+)</name>
        <dbReference type="ChEBI" id="CHEBI:18420"/>
    </cofactor>
</comment>
<dbReference type="PANTHER" id="PTHR33653:SF1">
    <property type="entry name" value="RIBONUCLEASE VAPC2"/>
    <property type="match status" value="1"/>
</dbReference>
<dbReference type="GO" id="GO:0004540">
    <property type="term" value="F:RNA nuclease activity"/>
    <property type="evidence" value="ECO:0007669"/>
    <property type="project" value="InterPro"/>
</dbReference>
<evidence type="ECO:0000313" key="10">
    <source>
        <dbReference type="EMBL" id="MXP65268.1"/>
    </source>
</evidence>
<feature type="domain" description="PIN" evidence="9">
    <location>
        <begin position="5"/>
        <end position="124"/>
    </location>
</feature>
<reference evidence="10 11" key="1">
    <citation type="submission" date="2019-03" db="EMBL/GenBank/DDBJ databases">
        <title>Roseomonas sp. a novel Roseomonas species isolated from Sea whip Gorgonian.</title>
        <authorList>
            <person name="Li F."/>
            <person name="Pan X."/>
            <person name="Huang S."/>
            <person name="Li Z."/>
            <person name="Meng B."/>
        </authorList>
    </citation>
    <scope>NUCLEOTIDE SEQUENCE [LARGE SCALE GENOMIC DNA]</scope>
    <source>
        <strain evidence="10 11">M0104</strain>
    </source>
</reference>
<protein>
    <recommendedName>
        <fullName evidence="8">Ribonuclease VapC</fullName>
        <shortName evidence="8">RNase VapC</shortName>
        <ecNumber evidence="8">3.1.-.-</ecNumber>
    </recommendedName>
    <alternativeName>
        <fullName evidence="8">Toxin VapC</fullName>
    </alternativeName>
</protein>
<dbReference type="InterPro" id="IPR002716">
    <property type="entry name" value="PIN_dom"/>
</dbReference>
<dbReference type="InterPro" id="IPR022907">
    <property type="entry name" value="VapC_family"/>
</dbReference>
<keyword evidence="6 8" id="KW-0460">Magnesium</keyword>
<dbReference type="AlphaFoldDB" id="A0A845BEN5"/>
<comment type="caution">
    <text evidence="10">The sequence shown here is derived from an EMBL/GenBank/DDBJ whole genome shotgun (WGS) entry which is preliminary data.</text>
</comment>
<comment type="similarity">
    <text evidence="7 8">Belongs to the PINc/VapC protein family.</text>
</comment>
<dbReference type="GO" id="GO:0090729">
    <property type="term" value="F:toxin activity"/>
    <property type="evidence" value="ECO:0007669"/>
    <property type="project" value="UniProtKB-KW"/>
</dbReference>
<dbReference type="Proteomes" id="UP000460715">
    <property type="component" value="Unassembled WGS sequence"/>
</dbReference>
<evidence type="ECO:0000256" key="4">
    <source>
        <dbReference type="ARBA" id="ARBA00022723"/>
    </source>
</evidence>
<organism evidence="10 11">
    <name type="scientific">Teichococcus coralli</name>
    <dbReference type="NCBI Taxonomy" id="2545983"/>
    <lineage>
        <taxon>Bacteria</taxon>
        <taxon>Pseudomonadati</taxon>
        <taxon>Pseudomonadota</taxon>
        <taxon>Alphaproteobacteria</taxon>
        <taxon>Acetobacterales</taxon>
        <taxon>Roseomonadaceae</taxon>
        <taxon>Roseomonas</taxon>
    </lineage>
</organism>
<dbReference type="GO" id="GO:0016787">
    <property type="term" value="F:hydrolase activity"/>
    <property type="evidence" value="ECO:0007669"/>
    <property type="project" value="UniProtKB-KW"/>
</dbReference>
<gene>
    <name evidence="8 10" type="primary">vapC</name>
    <name evidence="10" type="ORF">E0493_18130</name>
</gene>
<dbReference type="Pfam" id="PF01850">
    <property type="entry name" value="PIN"/>
    <property type="match status" value="1"/>
</dbReference>
<keyword evidence="11" id="KW-1185">Reference proteome</keyword>
<dbReference type="SUPFAM" id="SSF88723">
    <property type="entry name" value="PIN domain-like"/>
    <property type="match status" value="1"/>
</dbReference>
<accession>A0A845BEN5</accession>
<dbReference type="Gene3D" id="3.40.50.1010">
    <property type="entry name" value="5'-nuclease"/>
    <property type="match status" value="1"/>
</dbReference>
<dbReference type="NCBIfam" id="NF010285">
    <property type="entry name" value="PRK13725.1"/>
    <property type="match status" value="1"/>
</dbReference>
<evidence type="ECO:0000259" key="9">
    <source>
        <dbReference type="Pfam" id="PF01850"/>
    </source>
</evidence>
<proteinExistence type="inferred from homology"/>
<keyword evidence="3 8" id="KW-0540">Nuclease</keyword>
<dbReference type="GO" id="GO:0004519">
    <property type="term" value="F:endonuclease activity"/>
    <property type="evidence" value="ECO:0007669"/>
    <property type="project" value="UniProtKB-KW"/>
</dbReference>
<evidence type="ECO:0000256" key="5">
    <source>
        <dbReference type="ARBA" id="ARBA00022801"/>
    </source>
</evidence>
<evidence type="ECO:0000256" key="2">
    <source>
        <dbReference type="ARBA" id="ARBA00022649"/>
    </source>
</evidence>
<evidence type="ECO:0000256" key="8">
    <source>
        <dbReference type="HAMAP-Rule" id="MF_00265"/>
    </source>
</evidence>
<dbReference type="EC" id="3.1.-.-" evidence="8"/>
<keyword evidence="8" id="KW-0800">Toxin</keyword>
<dbReference type="InterPro" id="IPR050556">
    <property type="entry name" value="Type_II_TA_system_RNase"/>
</dbReference>
<keyword evidence="2 8" id="KW-1277">Toxin-antitoxin system</keyword>
<evidence type="ECO:0000256" key="3">
    <source>
        <dbReference type="ARBA" id="ARBA00022722"/>
    </source>
</evidence>
<evidence type="ECO:0000256" key="7">
    <source>
        <dbReference type="ARBA" id="ARBA00038093"/>
    </source>
</evidence>
<feature type="binding site" evidence="8">
    <location>
        <position position="98"/>
    </location>
    <ligand>
        <name>Mg(2+)</name>
        <dbReference type="ChEBI" id="CHEBI:18420"/>
    </ligand>
</feature>
<dbReference type="RefSeq" id="WP_160938678.1">
    <property type="nucleotide sequence ID" value="NZ_SNVJ01000019.1"/>
</dbReference>
<dbReference type="OrthoDB" id="9796690at2"/>